<accession>A0A8B9SH40</accession>
<dbReference type="Proteomes" id="UP000694400">
    <property type="component" value="Unassembled WGS sequence"/>
</dbReference>
<organism evidence="1 2">
    <name type="scientific">Anas platyrhynchos</name>
    <name type="common">Mallard</name>
    <name type="synonym">Anas boschas</name>
    <dbReference type="NCBI Taxonomy" id="8839"/>
    <lineage>
        <taxon>Eukaryota</taxon>
        <taxon>Metazoa</taxon>
        <taxon>Chordata</taxon>
        <taxon>Craniata</taxon>
        <taxon>Vertebrata</taxon>
        <taxon>Euteleostomi</taxon>
        <taxon>Archelosauria</taxon>
        <taxon>Archosauria</taxon>
        <taxon>Dinosauria</taxon>
        <taxon>Saurischia</taxon>
        <taxon>Theropoda</taxon>
        <taxon>Coelurosauria</taxon>
        <taxon>Aves</taxon>
        <taxon>Neognathae</taxon>
        <taxon>Galloanserae</taxon>
        <taxon>Anseriformes</taxon>
        <taxon>Anatidae</taxon>
        <taxon>Anatinae</taxon>
        <taxon>Anas</taxon>
    </lineage>
</organism>
<dbReference type="Ensembl" id="ENSAPLT00020004526.1">
    <property type="protein sequence ID" value="ENSAPLP00020004196.1"/>
    <property type="gene ID" value="ENSAPLG00020003111.1"/>
</dbReference>
<sequence>MLARDIFRVAHKQRTRRVRLHVGLRKGSPGEFKRTWRVQLHVGLHKGSPGEFTCTQSLPLRALLDGPRGIAMRFLRPAFSVFSLCVKAEGPVSCGAGPVAFQLYQILPLGALLDGPRGIAMRFLRPAFSVFSHCAEGYI</sequence>
<dbReference type="AlphaFoldDB" id="A0A8B9SH40"/>
<evidence type="ECO:0000313" key="2">
    <source>
        <dbReference type="Proteomes" id="UP000694400"/>
    </source>
</evidence>
<protein>
    <submittedName>
        <fullName evidence="1">Uncharacterized protein</fullName>
    </submittedName>
</protein>
<reference evidence="1" key="1">
    <citation type="submission" date="2025-08" db="UniProtKB">
        <authorList>
            <consortium name="Ensembl"/>
        </authorList>
    </citation>
    <scope>IDENTIFICATION</scope>
</reference>
<evidence type="ECO:0000313" key="1">
    <source>
        <dbReference type="Ensembl" id="ENSAPLP00020004196.1"/>
    </source>
</evidence>
<name>A0A8B9SH40_ANAPL</name>
<proteinExistence type="predicted"/>
<reference evidence="1" key="2">
    <citation type="submission" date="2025-09" db="UniProtKB">
        <authorList>
            <consortium name="Ensembl"/>
        </authorList>
    </citation>
    <scope>IDENTIFICATION</scope>
</reference>